<proteinExistence type="predicted"/>
<dbReference type="InterPro" id="IPR033053">
    <property type="entry name" value="Hir3/CABIN1"/>
</dbReference>
<keyword evidence="2" id="KW-0539">Nucleus</keyword>
<dbReference type="PANTHER" id="PTHR15502">
    <property type="entry name" value="CALCINEURIN-BINDING PROTEIN CABIN 1-RELATED"/>
    <property type="match status" value="1"/>
</dbReference>
<evidence type="ECO:0000256" key="2">
    <source>
        <dbReference type="ARBA" id="ARBA00023242"/>
    </source>
</evidence>
<reference evidence="4" key="2">
    <citation type="submission" date="2025-09" db="UniProtKB">
        <authorList>
            <consortium name="Ensembl"/>
        </authorList>
    </citation>
    <scope>IDENTIFICATION</scope>
</reference>
<dbReference type="GeneTree" id="ENSGT00390000008529"/>
<dbReference type="SUPFAM" id="SSF48452">
    <property type="entry name" value="TPR-like"/>
    <property type="match status" value="1"/>
</dbReference>
<evidence type="ECO:0000256" key="3">
    <source>
        <dbReference type="SAM" id="MobiDB-lite"/>
    </source>
</evidence>
<reference evidence="4" key="1">
    <citation type="submission" date="2025-08" db="UniProtKB">
        <authorList>
            <consortium name="Ensembl"/>
        </authorList>
    </citation>
    <scope>IDENTIFICATION</scope>
</reference>
<dbReference type="AlphaFoldDB" id="A0A8C4PXH7"/>
<accession>A0A8C4PXH7</accession>
<keyword evidence="5" id="KW-1185">Reference proteome</keyword>
<feature type="compositionally biased region" description="Polar residues" evidence="3">
    <location>
        <begin position="772"/>
        <end position="783"/>
    </location>
</feature>
<dbReference type="OMA" id="MEALEXE"/>
<dbReference type="Gene3D" id="1.25.40.10">
    <property type="entry name" value="Tetratricopeptide repeat domain"/>
    <property type="match status" value="1"/>
</dbReference>
<name>A0A8C4PXH7_EPTBU</name>
<organism evidence="4 5">
    <name type="scientific">Eptatretus burgeri</name>
    <name type="common">Inshore hagfish</name>
    <dbReference type="NCBI Taxonomy" id="7764"/>
    <lineage>
        <taxon>Eukaryota</taxon>
        <taxon>Metazoa</taxon>
        <taxon>Chordata</taxon>
        <taxon>Craniata</taxon>
        <taxon>Vertebrata</taxon>
        <taxon>Cyclostomata</taxon>
        <taxon>Myxini</taxon>
        <taxon>Myxiniformes</taxon>
        <taxon>Myxinidae</taxon>
        <taxon>Eptatretinae</taxon>
        <taxon>Eptatretus</taxon>
    </lineage>
</organism>
<dbReference type="InterPro" id="IPR011990">
    <property type="entry name" value="TPR-like_helical_dom_sf"/>
</dbReference>
<dbReference type="GO" id="GO:0005634">
    <property type="term" value="C:nucleus"/>
    <property type="evidence" value="ECO:0007669"/>
    <property type="project" value="UniProtKB-SubCell"/>
</dbReference>
<dbReference type="Ensembl" id="ENSEBUT00000004056.1">
    <property type="protein sequence ID" value="ENSEBUP00000003673.1"/>
    <property type="gene ID" value="ENSEBUG00000002632.1"/>
</dbReference>
<dbReference type="GO" id="GO:0006325">
    <property type="term" value="P:chromatin organization"/>
    <property type="evidence" value="ECO:0007669"/>
    <property type="project" value="InterPro"/>
</dbReference>
<comment type="subcellular location">
    <subcellularLocation>
        <location evidence="1">Nucleus</location>
    </subcellularLocation>
</comment>
<protein>
    <recommendedName>
        <fullName evidence="6">Calcineurin binding protein 1</fullName>
    </recommendedName>
</protein>
<evidence type="ECO:0008006" key="6">
    <source>
        <dbReference type="Google" id="ProtNLM"/>
    </source>
</evidence>
<dbReference type="Proteomes" id="UP000694388">
    <property type="component" value="Unplaced"/>
</dbReference>
<dbReference type="PANTHER" id="PTHR15502:SF7">
    <property type="entry name" value="CALCINEURIN-BINDING PROTEIN CABIN-1"/>
    <property type="match status" value="1"/>
</dbReference>
<evidence type="ECO:0000256" key="1">
    <source>
        <dbReference type="ARBA" id="ARBA00004123"/>
    </source>
</evidence>
<feature type="region of interest" description="Disordered" evidence="3">
    <location>
        <begin position="763"/>
        <end position="783"/>
    </location>
</feature>
<sequence>MIRIAALNDSVSHGDEREEAFEGGKTRTKEAQEAEAMALYHQALDLQKRDQREEATKVYKQLLTTPLLQEALVGEGDVDGAVGRRPDLLLKYSAFKNLARLAEQDSESTKALHYYLEAVQLDGSDVSLWQRLASVACSLSLLPLARYGWLQGLERNPGHWPCLNGLMTVLYALGDHTTCLYYISQALMKDCGCAKALALREQIFREYPSLRVESISMFAACDPAGLQKGTWRSEACQIVDEALQIRQKRKERAPTPPPSPPVIPPLHLQEYTWKSLGEFLMASYRSLSAAEGQCCLLSRPLDLSSYALPPPAPTSTPVSVIQAAPPACLPPVSTGLASPLPSCLSLTVVTVPPLPQVSSPSEACCGSTESLSQDVNLERARRGAKRKRIVAEEAGEAAKRRSARVRNTRGKKEGRVDIHELLLKFLPSRVLVDGEVEVKICWQRMGLKCAGTDEDDEEGTSSFSQIDTHNSAVPDMSCQTPAAEASNLTSFCNQERDQVVNFLGCHQTNLGVLGLMQACLKALAVQATIMWPKGLTDVFLAVYTAWRAHIHNLPSPLLPDASHKHLKEVYMACLVAMEIQLDRWLTMKGRIATVSPRKAAGSAAVFLGPGLPSQTFMADLGLLSFSCGQSEAFGDDWISFAVRVQWLSARLNMLLGDMDRALTSFDACAELLQTKEESDISKDEKEVVAIKEPPNYVQEESGTFVRLPNLVVDSLISMEELCKKLQSLERCQSLEEVQRLFEAKDYSSVVSLLQPTLTSGAGSGGGTIAGVSQPTQSPKSTSFSAAIPERPAQLLLLQNSLLRLKDFAQCLECSETALQEALQQACAPSISSETRTAWQDAAARLLAGIDHCLAEDPDILLNPSLTPPLIGLTASLVQLLEGFLGVEGMEPPPSPELPWLVLYRIIRHEEQRVQKIRRHQGISEESPLMSSSIMLLNSAHQMLGRRACCTDSNGALLKFYVRVLQEELANGSRNEGMTPGPRTLENREDGVAMAHDGVVQEDTHPFREDLENALEQCFFCLYAYPSKKAKARYLEDHGVRQVELTWAAARPLFEFFRPRQLPEFDSYKASTVSADLANLLRRLVPLIPSPPPLTLDHVANYIEGAIDQPPVLPPVTAAVDGILSDLLSSC</sequence>
<evidence type="ECO:0000313" key="5">
    <source>
        <dbReference type="Proteomes" id="UP000694388"/>
    </source>
</evidence>
<feature type="region of interest" description="Disordered" evidence="3">
    <location>
        <begin position="1"/>
        <end position="27"/>
    </location>
</feature>
<evidence type="ECO:0000313" key="4">
    <source>
        <dbReference type="Ensembl" id="ENSEBUP00000003673.1"/>
    </source>
</evidence>
<dbReference type="GO" id="GO:0031491">
    <property type="term" value="F:nucleosome binding"/>
    <property type="evidence" value="ECO:0007669"/>
    <property type="project" value="TreeGrafter"/>
</dbReference>
<feature type="compositionally biased region" description="Basic and acidic residues" evidence="3">
    <location>
        <begin position="12"/>
        <end position="27"/>
    </location>
</feature>